<evidence type="ECO:0000313" key="2">
    <source>
        <dbReference type="Proteomes" id="UP000579647"/>
    </source>
</evidence>
<dbReference type="InterPro" id="IPR036188">
    <property type="entry name" value="FAD/NAD-bd_sf"/>
</dbReference>
<evidence type="ECO:0000313" key="1">
    <source>
        <dbReference type="EMBL" id="MBB5494356.1"/>
    </source>
</evidence>
<dbReference type="Proteomes" id="UP000579647">
    <property type="component" value="Unassembled WGS sequence"/>
</dbReference>
<comment type="caution">
    <text evidence="1">The sequence shown here is derived from an EMBL/GenBank/DDBJ whole genome shotgun (WGS) entry which is preliminary data.</text>
</comment>
<dbReference type="EMBL" id="JACHDO010000001">
    <property type="protein sequence ID" value="MBB5494356.1"/>
    <property type="molecule type" value="Genomic_DNA"/>
</dbReference>
<gene>
    <name evidence="1" type="ORF">HNR07_005493</name>
</gene>
<dbReference type="Gene3D" id="3.50.50.60">
    <property type="entry name" value="FAD/NAD(P)-binding domain"/>
    <property type="match status" value="2"/>
</dbReference>
<reference evidence="1 2" key="1">
    <citation type="submission" date="2020-08" db="EMBL/GenBank/DDBJ databases">
        <title>Sequencing the genomes of 1000 actinobacteria strains.</title>
        <authorList>
            <person name="Klenk H.-P."/>
        </authorList>
    </citation>
    <scope>NUCLEOTIDE SEQUENCE [LARGE SCALE GENOMIC DNA]</scope>
    <source>
        <strain evidence="1 2">DSM 44598</strain>
    </source>
</reference>
<accession>A0A840WRT2</accession>
<organism evidence="1 2">
    <name type="scientific">Nocardiopsis metallicus</name>
    <dbReference type="NCBI Taxonomy" id="179819"/>
    <lineage>
        <taxon>Bacteria</taxon>
        <taxon>Bacillati</taxon>
        <taxon>Actinomycetota</taxon>
        <taxon>Actinomycetes</taxon>
        <taxon>Streptosporangiales</taxon>
        <taxon>Nocardiopsidaceae</taxon>
        <taxon>Nocardiopsis</taxon>
    </lineage>
</organism>
<name>A0A840WRT2_9ACTN</name>
<dbReference type="SUPFAM" id="SSF51905">
    <property type="entry name" value="FAD/NAD(P)-binding domain"/>
    <property type="match status" value="1"/>
</dbReference>
<keyword evidence="2" id="KW-1185">Reference proteome</keyword>
<dbReference type="RefSeq" id="WP_184367726.1">
    <property type="nucleotide sequence ID" value="NZ_JACHDO010000001.1"/>
</dbReference>
<protein>
    <submittedName>
        <fullName evidence="1">Uncharacterized protein</fullName>
    </submittedName>
</protein>
<dbReference type="AlphaFoldDB" id="A0A840WRT2"/>
<sequence length="441" mass="46663">MNPALRAVVFGSGHSALTLATGLLADGWLVDVFTRHSTPEILGNGAGLTQLTLPSVHATELALGLGLWQHSAPPAHQVRMRMQPPEGEGLEFTAPLPGAAVAVDHRLKSAYWLQHVADRGGRVHERTCTAGDVAGFAATGLHDLIVVAPGVDSDLRHLFTPDPDRTGGATDRVVVQVHLTVPEDDLPDQAQVLTCPWGEVMVYPVLTVDALTPTQVRALSAADAPPVHVTPFAAVCVQVMARPGSPLDPTCAASPDMTKGQTGAGLPRRHGVHARTVWARVLERLHALDPVLAAWCSDHDVVAGSELVRDIHPQVRKAVTTVAGKPVVGIGDATMTVEHASGQGAGASTWAASTLRDQIRQQRQVNLPVDAEFLSGAWEAYWARHGQYTSAFGGFVTAYWSGFLPEHVLSAFAQTVATPEGAAAWAAGLDDPARMNHLLTL</sequence>
<proteinExistence type="predicted"/>